<keyword evidence="2" id="KW-0812">Transmembrane</keyword>
<evidence type="ECO:0008006" key="5">
    <source>
        <dbReference type="Google" id="ProtNLM"/>
    </source>
</evidence>
<accession>A0ABD3QK91</accession>
<feature type="region of interest" description="Disordered" evidence="1">
    <location>
        <begin position="1"/>
        <end position="33"/>
    </location>
</feature>
<dbReference type="Proteomes" id="UP001516023">
    <property type="component" value="Unassembled WGS sequence"/>
</dbReference>
<evidence type="ECO:0000256" key="2">
    <source>
        <dbReference type="SAM" id="Phobius"/>
    </source>
</evidence>
<feature type="compositionally biased region" description="Low complexity" evidence="1">
    <location>
        <begin position="79"/>
        <end position="120"/>
    </location>
</feature>
<feature type="compositionally biased region" description="Basic residues" evidence="1">
    <location>
        <begin position="333"/>
        <end position="344"/>
    </location>
</feature>
<sequence>MMPMRDDSQTGVDLENPTPPNSAPAPTSSTESRRKWRIALVSTMLVAVVAVAVTLGVMLPKQNGDSTISSSQSEAVVTSNDVVSVSSNDPSPVSTGSGSSSTTSSTASSSGSSSTTSTTAPPKTGFATQYLKSNGPLEAKVRMIDPTAVDSYDSCDALKDDIMNALKHFANSIIVGEKANDWWAKCDPNDPNWNPWGDNNFPPIASYGSSAESDGTSAVMAMPALASDGSTSKVQEDSYGTNNQVEGVDEADVVKSDGTHVFAAYGDLLYAWNATDGTTGTSVTRMPYNDTAENCTYSPWDPMPIEAYDYGDENSTDAVDANSTNTTSDPQPKTRRRQQRKRRTMSMIYPQPCYKPKPQILSLLLHGTRLTAIVSENDYVFRPYAADEIPSLINDYSSLTIRVYDVSTVPTDGSPLTLLGERKIKGNYNAARSIDSTGVLVTTSYVDTYVMANSLWRSQPLYCGLNNTEYEEKASKIALNRSELFADQLISELDLNYGCDHIFKISAMQSGNTSDATNGDLLSQFVSVVSFNTSSDYPDEEIPINLAGSFASGYLSSVYVSQDFAAALTVGSSYNPDSSSWDQSTFILGFDISNPIPVPSAYAEVPGSPINQYAADAYDGNFRIATTEWLWSDVNMTSRTTNKIYILKLPSNTDGALMKLVGETPHLGKPNESIYAVRFIGDKAYVVTFENIDPFLIVDLSDPTDPQVIGELELPGYSSYLHPIEIDGVKLMLGVGQEVNATTGWTTGVKISLFNITDPKNPQEMVSFVDKNAYSNAQNDFHSFRYLPLSQKLILPLSEYTWTSDGNFDGFVVYDVAVDDVKPIYNISHASSADIYGGCWYNAYMPPRSLVFKSKLTTILSHTVISTDLDSGTEEWKLNLDEDLNKTKSDCWSYFINYY</sequence>
<comment type="caution">
    <text evidence="3">The sequence shown here is derived from an EMBL/GenBank/DDBJ whole genome shotgun (WGS) entry which is preliminary data.</text>
</comment>
<keyword evidence="2" id="KW-0472">Membrane</keyword>
<organism evidence="3 4">
    <name type="scientific">Cyclotella cryptica</name>
    <dbReference type="NCBI Taxonomy" id="29204"/>
    <lineage>
        <taxon>Eukaryota</taxon>
        <taxon>Sar</taxon>
        <taxon>Stramenopiles</taxon>
        <taxon>Ochrophyta</taxon>
        <taxon>Bacillariophyta</taxon>
        <taxon>Coscinodiscophyceae</taxon>
        <taxon>Thalassiosirophycidae</taxon>
        <taxon>Stephanodiscales</taxon>
        <taxon>Stephanodiscaceae</taxon>
        <taxon>Cyclotella</taxon>
    </lineage>
</organism>
<dbReference type="EMBL" id="JABMIG020000030">
    <property type="protein sequence ID" value="KAL3800815.1"/>
    <property type="molecule type" value="Genomic_DNA"/>
</dbReference>
<feature type="region of interest" description="Disordered" evidence="1">
    <location>
        <begin position="306"/>
        <end position="344"/>
    </location>
</feature>
<keyword evidence="2" id="KW-1133">Transmembrane helix</keyword>
<evidence type="ECO:0000313" key="3">
    <source>
        <dbReference type="EMBL" id="KAL3800815.1"/>
    </source>
</evidence>
<reference evidence="3 4" key="1">
    <citation type="journal article" date="2020" name="G3 (Bethesda)">
        <title>Improved Reference Genome for Cyclotella cryptica CCMP332, a Model for Cell Wall Morphogenesis, Salinity Adaptation, and Lipid Production in Diatoms (Bacillariophyta).</title>
        <authorList>
            <person name="Roberts W.R."/>
            <person name="Downey K.M."/>
            <person name="Ruck E.C."/>
            <person name="Traller J.C."/>
            <person name="Alverson A.J."/>
        </authorList>
    </citation>
    <scope>NUCLEOTIDE SEQUENCE [LARGE SCALE GENOMIC DNA]</scope>
    <source>
        <strain evidence="3 4">CCMP332</strain>
    </source>
</reference>
<name>A0ABD3QK91_9STRA</name>
<dbReference type="AlphaFoldDB" id="A0ABD3QK91"/>
<evidence type="ECO:0000256" key="1">
    <source>
        <dbReference type="SAM" id="MobiDB-lite"/>
    </source>
</evidence>
<proteinExistence type="predicted"/>
<dbReference type="InterPro" id="IPR019198">
    <property type="entry name" value="Beta_propeller_containing"/>
</dbReference>
<feature type="region of interest" description="Disordered" evidence="1">
    <location>
        <begin position="79"/>
        <end position="130"/>
    </location>
</feature>
<keyword evidence="4" id="KW-1185">Reference proteome</keyword>
<protein>
    <recommendedName>
        <fullName evidence="5">Amine oxidase</fullName>
    </recommendedName>
</protein>
<feature type="transmembrane region" description="Helical" evidence="2">
    <location>
        <begin position="38"/>
        <end position="59"/>
    </location>
</feature>
<evidence type="ECO:0000313" key="4">
    <source>
        <dbReference type="Proteomes" id="UP001516023"/>
    </source>
</evidence>
<dbReference type="Pfam" id="PF09826">
    <property type="entry name" value="Beta_propel"/>
    <property type="match status" value="2"/>
</dbReference>
<gene>
    <name evidence="3" type="ORF">HJC23_001652</name>
</gene>